<feature type="non-terminal residue" evidence="2">
    <location>
        <position position="184"/>
    </location>
</feature>
<organism evidence="2 3">
    <name type="scientific">Physocladia obscura</name>
    <dbReference type="NCBI Taxonomy" id="109957"/>
    <lineage>
        <taxon>Eukaryota</taxon>
        <taxon>Fungi</taxon>
        <taxon>Fungi incertae sedis</taxon>
        <taxon>Chytridiomycota</taxon>
        <taxon>Chytridiomycota incertae sedis</taxon>
        <taxon>Chytridiomycetes</taxon>
        <taxon>Chytridiales</taxon>
        <taxon>Chytriomycetaceae</taxon>
        <taxon>Physocladia</taxon>
    </lineage>
</organism>
<comment type="caution">
    <text evidence="2">The sequence shown here is derived from an EMBL/GenBank/DDBJ whole genome shotgun (WGS) entry which is preliminary data.</text>
</comment>
<dbReference type="GO" id="GO:0008757">
    <property type="term" value="F:S-adenosylmethionine-dependent methyltransferase activity"/>
    <property type="evidence" value="ECO:0007669"/>
    <property type="project" value="InterPro"/>
</dbReference>
<accession>A0AAD5SM70</accession>
<dbReference type="SUPFAM" id="SSF53335">
    <property type="entry name" value="S-adenosyl-L-methionine-dependent methyltransferases"/>
    <property type="match status" value="1"/>
</dbReference>
<name>A0AAD5SM70_9FUNG</name>
<evidence type="ECO:0000313" key="3">
    <source>
        <dbReference type="Proteomes" id="UP001211907"/>
    </source>
</evidence>
<dbReference type="AlphaFoldDB" id="A0AAD5SM70"/>
<evidence type="ECO:0000259" key="1">
    <source>
        <dbReference type="Pfam" id="PF08241"/>
    </source>
</evidence>
<keyword evidence="3" id="KW-1185">Reference proteome</keyword>
<dbReference type="Gene3D" id="3.40.50.150">
    <property type="entry name" value="Vaccinia Virus protein VP39"/>
    <property type="match status" value="1"/>
</dbReference>
<dbReference type="EMBL" id="JADGJH010005286">
    <property type="protein sequence ID" value="KAJ3081218.1"/>
    <property type="molecule type" value="Genomic_DNA"/>
</dbReference>
<dbReference type="Pfam" id="PF08241">
    <property type="entry name" value="Methyltransf_11"/>
    <property type="match status" value="1"/>
</dbReference>
<evidence type="ECO:0000313" key="2">
    <source>
        <dbReference type="EMBL" id="KAJ3081218.1"/>
    </source>
</evidence>
<dbReference type="Proteomes" id="UP001211907">
    <property type="component" value="Unassembled WGS sequence"/>
</dbReference>
<dbReference type="InterPro" id="IPR013216">
    <property type="entry name" value="Methyltransf_11"/>
</dbReference>
<dbReference type="InterPro" id="IPR029063">
    <property type="entry name" value="SAM-dependent_MTases_sf"/>
</dbReference>
<sequence length="184" mass="20808">MDGGSIQLAKFIMGLSYMAFGLPYEDNTFDFVHQRYLVAGLQKTQFPAVIRELMRVTKPGGWIELVELDATFSRCGPILQDYLTKVAEMFAPRQLDVLAGTNLVNYVSLAIQKSQFRVKKIVKAMVSMPINWGGPIGDMVATDFKHGFYNMEDSMHKRLGVSRENFKSEVDKMFAEAKDFKAFA</sequence>
<proteinExistence type="predicted"/>
<reference evidence="2" key="1">
    <citation type="submission" date="2020-05" db="EMBL/GenBank/DDBJ databases">
        <title>Phylogenomic resolution of chytrid fungi.</title>
        <authorList>
            <person name="Stajich J.E."/>
            <person name="Amses K."/>
            <person name="Simmons R."/>
            <person name="Seto K."/>
            <person name="Myers J."/>
            <person name="Bonds A."/>
            <person name="Quandt C.A."/>
            <person name="Barry K."/>
            <person name="Liu P."/>
            <person name="Grigoriev I."/>
            <person name="Longcore J.E."/>
            <person name="James T.Y."/>
        </authorList>
    </citation>
    <scope>NUCLEOTIDE SEQUENCE</scope>
    <source>
        <strain evidence="2">JEL0513</strain>
    </source>
</reference>
<gene>
    <name evidence="2" type="ORF">HK100_009929</name>
</gene>
<feature type="domain" description="Methyltransferase type 11" evidence="1">
    <location>
        <begin position="21"/>
        <end position="63"/>
    </location>
</feature>
<protein>
    <recommendedName>
        <fullName evidence="1">Methyltransferase type 11 domain-containing protein</fullName>
    </recommendedName>
</protein>